<feature type="compositionally biased region" description="Low complexity" evidence="5">
    <location>
        <begin position="1087"/>
        <end position="1098"/>
    </location>
</feature>
<feature type="compositionally biased region" description="Basic and acidic residues" evidence="5">
    <location>
        <begin position="1232"/>
        <end position="1242"/>
    </location>
</feature>
<feature type="region of interest" description="Disordered" evidence="5">
    <location>
        <begin position="1381"/>
        <end position="1477"/>
    </location>
</feature>
<feature type="compositionally biased region" description="Basic and acidic residues" evidence="5">
    <location>
        <begin position="1014"/>
        <end position="1025"/>
    </location>
</feature>
<evidence type="ECO:0000256" key="5">
    <source>
        <dbReference type="SAM" id="MobiDB-lite"/>
    </source>
</evidence>
<evidence type="ECO:0000259" key="7">
    <source>
        <dbReference type="PROSITE" id="PS50089"/>
    </source>
</evidence>
<evidence type="ECO:0000256" key="2">
    <source>
        <dbReference type="ARBA" id="ARBA00022771"/>
    </source>
</evidence>
<feature type="compositionally biased region" description="Basic residues" evidence="5">
    <location>
        <begin position="1151"/>
        <end position="1178"/>
    </location>
</feature>
<dbReference type="GO" id="GO:0008270">
    <property type="term" value="F:zinc ion binding"/>
    <property type="evidence" value="ECO:0007669"/>
    <property type="project" value="UniProtKB-KW"/>
</dbReference>
<dbReference type="InterPro" id="IPR017907">
    <property type="entry name" value="Znf_RING_CS"/>
</dbReference>
<dbReference type="InterPro" id="IPR047157">
    <property type="entry name" value="PHRF1/Atg35"/>
</dbReference>
<name>A0A8C4X3M2_ERPCA</name>
<feature type="compositionally biased region" description="Acidic residues" evidence="5">
    <location>
        <begin position="42"/>
        <end position="72"/>
    </location>
</feature>
<dbReference type="InterPro" id="IPR019787">
    <property type="entry name" value="Znf_PHD-finger"/>
</dbReference>
<feature type="compositionally biased region" description="Low complexity" evidence="5">
    <location>
        <begin position="743"/>
        <end position="773"/>
    </location>
</feature>
<feature type="compositionally biased region" description="Basic and acidic residues" evidence="5">
    <location>
        <begin position="1446"/>
        <end position="1475"/>
    </location>
</feature>
<evidence type="ECO:0000256" key="1">
    <source>
        <dbReference type="ARBA" id="ARBA00022723"/>
    </source>
</evidence>
<feature type="compositionally biased region" description="Polar residues" evidence="5">
    <location>
        <begin position="1026"/>
        <end position="1035"/>
    </location>
</feature>
<feature type="domain" description="RING-type" evidence="7">
    <location>
        <begin position="106"/>
        <end position="147"/>
    </location>
</feature>
<dbReference type="PANTHER" id="PTHR12618:SF20">
    <property type="entry name" value="PHD AND RING FINGER DOMAIN-CONTAINING PROTEIN 1"/>
    <property type="match status" value="1"/>
</dbReference>
<feature type="compositionally biased region" description="Low complexity" evidence="5">
    <location>
        <begin position="857"/>
        <end position="867"/>
    </location>
</feature>
<evidence type="ECO:0000259" key="6">
    <source>
        <dbReference type="PROSITE" id="PS50016"/>
    </source>
</evidence>
<dbReference type="Proteomes" id="UP000694620">
    <property type="component" value="Chromosome 2"/>
</dbReference>
<protein>
    <recommendedName>
        <fullName evidence="10">PHD and RING finger domain-containing protein 1</fullName>
    </recommendedName>
</protein>
<dbReference type="PANTHER" id="PTHR12618">
    <property type="entry name" value="PHD AND RING FINGER DOMAIN-CONTAINING PROTEIN 1"/>
    <property type="match status" value="1"/>
</dbReference>
<feature type="compositionally biased region" description="Basic residues" evidence="5">
    <location>
        <begin position="1101"/>
        <end position="1120"/>
    </location>
</feature>
<dbReference type="SUPFAM" id="SSF57903">
    <property type="entry name" value="FYVE/PHD zinc finger"/>
    <property type="match status" value="1"/>
</dbReference>
<accession>A0A8C4X3M2</accession>
<organism evidence="8 9">
    <name type="scientific">Erpetoichthys calabaricus</name>
    <name type="common">Rope fish</name>
    <name type="synonym">Calamoichthys calabaricus</name>
    <dbReference type="NCBI Taxonomy" id="27687"/>
    <lineage>
        <taxon>Eukaryota</taxon>
        <taxon>Metazoa</taxon>
        <taxon>Chordata</taxon>
        <taxon>Craniata</taxon>
        <taxon>Vertebrata</taxon>
        <taxon>Euteleostomi</taxon>
        <taxon>Actinopterygii</taxon>
        <taxon>Polypteriformes</taxon>
        <taxon>Polypteridae</taxon>
        <taxon>Erpetoichthys</taxon>
    </lineage>
</organism>
<dbReference type="Pfam" id="PF13639">
    <property type="entry name" value="zf-RING_2"/>
    <property type="match status" value="1"/>
</dbReference>
<dbReference type="SUPFAM" id="SSF57850">
    <property type="entry name" value="RING/U-box"/>
    <property type="match status" value="1"/>
</dbReference>
<keyword evidence="1" id="KW-0479">Metal-binding</keyword>
<dbReference type="InterPro" id="IPR001965">
    <property type="entry name" value="Znf_PHD"/>
</dbReference>
<feature type="compositionally biased region" description="Basic and acidic residues" evidence="5">
    <location>
        <begin position="836"/>
        <end position="847"/>
    </location>
</feature>
<dbReference type="PROSITE" id="PS50016">
    <property type="entry name" value="ZF_PHD_2"/>
    <property type="match status" value="1"/>
</dbReference>
<evidence type="ECO:0000256" key="3">
    <source>
        <dbReference type="ARBA" id="ARBA00022833"/>
    </source>
</evidence>
<reference evidence="8" key="3">
    <citation type="submission" date="2025-09" db="UniProtKB">
        <authorList>
            <consortium name="Ensembl"/>
        </authorList>
    </citation>
    <scope>IDENTIFICATION</scope>
</reference>
<dbReference type="Ensembl" id="ENSECRT00000002375.1">
    <property type="protein sequence ID" value="ENSECRP00000002346.1"/>
    <property type="gene ID" value="ENSECRG00000001607.1"/>
</dbReference>
<dbReference type="PROSITE" id="PS00518">
    <property type="entry name" value="ZF_RING_1"/>
    <property type="match status" value="1"/>
</dbReference>
<dbReference type="InterPro" id="IPR011011">
    <property type="entry name" value="Znf_FYVE_PHD"/>
</dbReference>
<evidence type="ECO:0000256" key="4">
    <source>
        <dbReference type="PROSITE-ProRule" id="PRU00175"/>
    </source>
</evidence>
<dbReference type="CDD" id="cd16635">
    <property type="entry name" value="mRING-HC-C3HC3D_PHRF1"/>
    <property type="match status" value="1"/>
</dbReference>
<feature type="compositionally biased region" description="Polar residues" evidence="5">
    <location>
        <begin position="869"/>
        <end position="880"/>
    </location>
</feature>
<feature type="compositionally biased region" description="Basic and acidic residues" evidence="5">
    <location>
        <begin position="1381"/>
        <end position="1438"/>
    </location>
</feature>
<feature type="compositionally biased region" description="Low complexity" evidence="5">
    <location>
        <begin position="622"/>
        <end position="643"/>
    </location>
</feature>
<dbReference type="SMART" id="SM00184">
    <property type="entry name" value="RING"/>
    <property type="match status" value="2"/>
</dbReference>
<reference evidence="8" key="1">
    <citation type="submission" date="2021-06" db="EMBL/GenBank/DDBJ databases">
        <authorList>
            <consortium name="Wellcome Sanger Institute Data Sharing"/>
        </authorList>
    </citation>
    <scope>NUCLEOTIDE SEQUENCE [LARGE SCALE GENOMIC DNA]</scope>
</reference>
<evidence type="ECO:0008006" key="10">
    <source>
        <dbReference type="Google" id="ProtNLM"/>
    </source>
</evidence>
<dbReference type="InterPro" id="IPR019786">
    <property type="entry name" value="Zinc_finger_PHD-type_CS"/>
</dbReference>
<dbReference type="Gene3D" id="3.30.40.10">
    <property type="entry name" value="Zinc/RING finger domain, C3HC4 (zinc finger)"/>
    <property type="match status" value="2"/>
</dbReference>
<dbReference type="PROSITE" id="PS01359">
    <property type="entry name" value="ZF_PHD_1"/>
    <property type="match status" value="1"/>
</dbReference>
<dbReference type="Pfam" id="PF00628">
    <property type="entry name" value="PHD"/>
    <property type="match status" value="1"/>
</dbReference>
<feature type="compositionally biased region" description="Basic and acidic residues" evidence="5">
    <location>
        <begin position="1043"/>
        <end position="1056"/>
    </location>
</feature>
<feature type="region of interest" description="Disordered" evidence="5">
    <location>
        <begin position="613"/>
        <end position="643"/>
    </location>
</feature>
<dbReference type="GeneTree" id="ENSGT00950000183205"/>
<feature type="compositionally biased region" description="Basic residues" evidence="5">
    <location>
        <begin position="335"/>
        <end position="352"/>
    </location>
</feature>
<evidence type="ECO:0000313" key="9">
    <source>
        <dbReference type="Proteomes" id="UP000694620"/>
    </source>
</evidence>
<feature type="compositionally biased region" description="Basic residues" evidence="5">
    <location>
        <begin position="371"/>
        <end position="387"/>
    </location>
</feature>
<dbReference type="CDD" id="cd15536">
    <property type="entry name" value="PHD_PHRF1"/>
    <property type="match status" value="1"/>
</dbReference>
<sequence>MDDDDSHDELINKNAGFGRGKRCNSALLSDDEISGDEHEQGETDSEEEDGDEEDEEDDSEDLEEEECSDSSEDCEKVETEKCFDRDFETLTNELAIEHSDNEEENCPICLNTFQEQVLGTPESCAHYFCLDCILEWSKNANSCPVDRIVFKNICIRSCFKGKILKKIPVQNHEPAEDQFEEDQTICEVCGRSDREDRLLLCDGCDDGYHMECLNPPLDAVPVEEWFCPECAINNPPQDLSADEISEGEVAALIDDTVPTTSRLRSSARRTRVIARTRQSERVRASVNRSRITQARTLQSVPRHLMESSLLDETINAVVAGLNTAVYVRPLAPRATTKKRKTRRRRTRKKKPCSKSAAGVRKGGQASSVCGGRRRRRTKKRSSKKRPVVPHAITAKSRIAKTLGIGKPVHGASVPSVYRPVESSLSSMRADIGAAPLSVYGDPFDLDPFDESNREQPASPLCPADAKRKSLSQSAIRSHQPVARPVSIGISRTGLSIPEPVEIVEAAPVPDLIGSILTGQSLLMMDSADIIINRDGSLKAKKAVTMPTSSRTISCDLRSDEVTSGIYMEDSSFSGISACNYGDTMTTSDVNVSTMPSSSRSLYSTLKSSLNLKDTFNPLPSTSRSIVDRPPISSRPRPGSQSSFRPLTYAEKMENHKNNVSTKGAVACGMSSTEKINGFSNIPYSMDLKRTQAKPAWEFDSAKLPKIPKIKREENDTSPRNSQPTNGIPDSCINRLTGRDDHSTTTSTGLSTSQLLRNYPGNSSSNSSGMPSRSVPFGTHGGIGGSTVSFRINASGSSWQSRRFGIPNAFNNPLKKAVDSKENFNKSKQKLLSLQAKKKDKEKEKQSEIYDPFNPTGSDSSSSDTETSPGVLQSQMSSTNKAKSESCEQELETCILEPAVHSTFTSADHSHLVTVDDTKENTDLRKCLVNEQQDCALEVDVKNSSIDHSDNSTSITASRNHSLIEGGHISDSSENSDTIDEDFVIQIANKVLKKDIHSRTSPILNTHNEIWSKNDTTKAVTEEHTPRLTSTTVSDAHSTHSKSIKHEERECSKERSESSSSEVIKKKAAKKKKQSRSRSRERRRSRSHSASSSSSSSVVSERRRKKKRYSRSRSKERRRSRSSSADRSRRKKHKRERSFDRYSSRGSAQRSKDRKRRRSRSRSHSRERRKCRSRSRSVPRYKEHWSKSKAGKRKHRSRSRERRSRSRDRRSRSREKRSPYMEKNFQTRQKRTSSREKWSSSGEKRNCINRDQLQFVVINNEDISEEMTEKSAFSYKYLPEDEAKTVSRVVKNEQRIPSLVSQLYHDTEETNDSDSPVEGSVNECVELKCNIKVEATVKEVSENVSGVRKDVCRITKICPLDTEVEKTVSAPKIDSFLMDISHSSKDDRPESHGEGNDRLEFPWDMRERSRSPREEQEKTRLFREKKDRPSFSKEEDKRSGFLKKQKDRPIFPREEEERPVSLRQDTHRAEAFREETEIPASSLRELTCKPEPPLRVVTFRPEPLLRVVTYRPEPPHGEVSFRPELPLREVTYTYRPEPPVREVTYSYRTESLKEETFRPEIYKEKIHRTEPVREEACRPEPAVDFETRRHEPAVDFETRRHEPAVDFETRRHEPAVDFETRRHEPAVDFETHRHEPAVDFETHRHEPAVDFESYRHERAVDLETPRHERAVDLETPRHERAVDLETPRHERAVDLETPRHERAVDLETPRHERAVDLETPRHERAVDLETPRHERAVDLETPRHERAVDLETPRHERAVDLETPRHERAVDLETPRHERAVDLETPRHERAVEPETHRHEPTVEPETLRHEPAVELETRRHKPIVELDTLGLEILGGPETHRPESYREPETCLHEPILGLETHRHESVSVLETHRHRPEPVRELAAHTPEPVRELAARTPEPVRELAARTPEPVRELAARTPEPVRELAAHTPEPVPHGDLNIPESCRNETCIPEPVKEQTCAIKTIEKDLTEPLKECKSGPEPVNSEINKPGVLGEEKDESFTDVVDDMLDDFDFIKSEETQDPKVAVRLEEIKLAVKKEDSVIKPEAEKCVASTSNKSKPTVKRVTWNLQEDDETSGKSGRIPLYKMQRINKDGMWKTGDSSQILNQDFSKNIPMASTINTDSPVYNPVSQPTVQFIIQGSLPHVASVAGQSFSAESEGILQKPIIKKEAQITEASCASDKTKSEEYLKKLHMQERAVEEVKLAIKPFYQKREITKEEYKEILRKAVKKVCHSKSGEINPVKVANLIKAYVDKYRQAKKHKKDSTG</sequence>
<feature type="domain" description="PHD-type" evidence="6">
    <location>
        <begin position="183"/>
        <end position="233"/>
    </location>
</feature>
<keyword evidence="2 4" id="KW-0863">Zinc-finger</keyword>
<dbReference type="Pfam" id="PF23030">
    <property type="entry name" value="SCAF11-like_C"/>
    <property type="match status" value="1"/>
</dbReference>
<feature type="compositionally biased region" description="Polar residues" evidence="5">
    <location>
        <begin position="717"/>
        <end position="727"/>
    </location>
</feature>
<feature type="region of interest" description="Disordered" evidence="5">
    <location>
        <begin position="819"/>
        <end position="883"/>
    </location>
</feature>
<feature type="region of interest" description="Disordered" evidence="5">
    <location>
        <begin position="1014"/>
        <end position="1242"/>
    </location>
</feature>
<reference evidence="8" key="2">
    <citation type="submission" date="2025-08" db="UniProtKB">
        <authorList>
            <consortium name="Ensembl"/>
        </authorList>
    </citation>
    <scope>IDENTIFICATION</scope>
</reference>
<keyword evidence="3" id="KW-0862">Zinc</keyword>
<proteinExistence type="predicted"/>
<gene>
    <name evidence="8" type="primary">phrf1</name>
</gene>
<keyword evidence="9" id="KW-1185">Reference proteome</keyword>
<feature type="region of interest" description="Disordered" evidence="5">
    <location>
        <begin position="1"/>
        <end position="75"/>
    </location>
</feature>
<feature type="compositionally biased region" description="Basic residues" evidence="5">
    <location>
        <begin position="1065"/>
        <end position="1086"/>
    </location>
</feature>
<dbReference type="InterPro" id="IPR013083">
    <property type="entry name" value="Znf_RING/FYVE/PHD"/>
</dbReference>
<evidence type="ECO:0000313" key="8">
    <source>
        <dbReference type="Ensembl" id="ENSECRP00000002346.1"/>
    </source>
</evidence>
<dbReference type="InterPro" id="IPR057031">
    <property type="entry name" value="SFR19-like_C"/>
</dbReference>
<feature type="compositionally biased region" description="Basic residues" evidence="5">
    <location>
        <begin position="1186"/>
        <end position="1214"/>
    </location>
</feature>
<feature type="region of interest" description="Disordered" evidence="5">
    <location>
        <begin position="707"/>
        <end position="779"/>
    </location>
</feature>
<dbReference type="SMART" id="SM00249">
    <property type="entry name" value="PHD"/>
    <property type="match status" value="1"/>
</dbReference>
<dbReference type="PROSITE" id="PS50089">
    <property type="entry name" value="ZF_RING_2"/>
    <property type="match status" value="1"/>
</dbReference>
<dbReference type="InterPro" id="IPR001841">
    <property type="entry name" value="Znf_RING"/>
</dbReference>
<feature type="region of interest" description="Disordered" evidence="5">
    <location>
        <begin position="330"/>
        <end position="388"/>
    </location>
</feature>